<keyword evidence="3" id="KW-1185">Reference proteome</keyword>
<dbReference type="EMBL" id="JAIWYP010000007">
    <property type="protein sequence ID" value="KAH3801004.1"/>
    <property type="molecule type" value="Genomic_DNA"/>
</dbReference>
<dbReference type="AlphaFoldDB" id="A0A9D4J9A7"/>
<proteinExistence type="predicted"/>
<dbReference type="Proteomes" id="UP000828390">
    <property type="component" value="Unassembled WGS sequence"/>
</dbReference>
<reference evidence="2" key="1">
    <citation type="journal article" date="2019" name="bioRxiv">
        <title>The Genome of the Zebra Mussel, Dreissena polymorpha: A Resource for Invasive Species Research.</title>
        <authorList>
            <person name="McCartney M.A."/>
            <person name="Auch B."/>
            <person name="Kono T."/>
            <person name="Mallez S."/>
            <person name="Zhang Y."/>
            <person name="Obille A."/>
            <person name="Becker A."/>
            <person name="Abrahante J.E."/>
            <person name="Garbe J."/>
            <person name="Badalamenti J.P."/>
            <person name="Herman A."/>
            <person name="Mangelson H."/>
            <person name="Liachko I."/>
            <person name="Sullivan S."/>
            <person name="Sone E.D."/>
            <person name="Koren S."/>
            <person name="Silverstein K.A.T."/>
            <person name="Beckman K.B."/>
            <person name="Gohl D.M."/>
        </authorList>
    </citation>
    <scope>NUCLEOTIDE SEQUENCE</scope>
    <source>
        <strain evidence="2">Duluth1</strain>
        <tissue evidence="2">Whole animal</tissue>
    </source>
</reference>
<organism evidence="2 3">
    <name type="scientific">Dreissena polymorpha</name>
    <name type="common">Zebra mussel</name>
    <name type="synonym">Mytilus polymorpha</name>
    <dbReference type="NCBI Taxonomy" id="45954"/>
    <lineage>
        <taxon>Eukaryota</taxon>
        <taxon>Metazoa</taxon>
        <taxon>Spiralia</taxon>
        <taxon>Lophotrochozoa</taxon>
        <taxon>Mollusca</taxon>
        <taxon>Bivalvia</taxon>
        <taxon>Autobranchia</taxon>
        <taxon>Heteroconchia</taxon>
        <taxon>Euheterodonta</taxon>
        <taxon>Imparidentia</taxon>
        <taxon>Neoheterodontei</taxon>
        <taxon>Myida</taxon>
        <taxon>Dreissenoidea</taxon>
        <taxon>Dreissenidae</taxon>
        <taxon>Dreissena</taxon>
    </lineage>
</organism>
<dbReference type="InterPro" id="IPR016187">
    <property type="entry name" value="CTDL_fold"/>
</dbReference>
<evidence type="ECO:0000313" key="2">
    <source>
        <dbReference type="EMBL" id="KAH3801004.1"/>
    </source>
</evidence>
<feature type="region of interest" description="Disordered" evidence="1">
    <location>
        <begin position="170"/>
        <end position="209"/>
    </location>
</feature>
<name>A0A9D4J9A7_DREPO</name>
<protein>
    <submittedName>
        <fullName evidence="2">Uncharacterized protein</fullName>
    </submittedName>
</protein>
<evidence type="ECO:0000256" key="1">
    <source>
        <dbReference type="SAM" id="MobiDB-lite"/>
    </source>
</evidence>
<feature type="non-terminal residue" evidence="2">
    <location>
        <position position="281"/>
    </location>
</feature>
<evidence type="ECO:0000313" key="3">
    <source>
        <dbReference type="Proteomes" id="UP000828390"/>
    </source>
</evidence>
<reference evidence="2" key="2">
    <citation type="submission" date="2020-11" db="EMBL/GenBank/DDBJ databases">
        <authorList>
            <person name="McCartney M.A."/>
            <person name="Auch B."/>
            <person name="Kono T."/>
            <person name="Mallez S."/>
            <person name="Becker A."/>
            <person name="Gohl D.M."/>
            <person name="Silverstein K.A.T."/>
            <person name="Koren S."/>
            <person name="Bechman K.B."/>
            <person name="Herman A."/>
            <person name="Abrahante J.E."/>
            <person name="Garbe J."/>
        </authorList>
    </citation>
    <scope>NUCLEOTIDE SEQUENCE</scope>
    <source>
        <strain evidence="2">Duluth1</strain>
        <tissue evidence="2">Whole animal</tissue>
    </source>
</reference>
<sequence>ESVTYTNWVPNHMSNFVSYHQEDCIALIPYQLGQWDDIPCGFRDPIFGGDTGETHYTFCEYSVGIKPLYYNARMASLQSAVQVLLLLVTNVHADFSCICNYNIECAVYASTSAGSPFGQLYEFDCKPEGPPSNDPTWVIIQYEHKYGYVKVIKDVETQICSGAPPEEDIGVHYNNGSNNNDIDDNDENNKGVSYTNHNNHHHYNHDNNTNYFNTTTVNKNNNNNGSIHNNNSDTLNNNNNAFTKNFSINNYDCECNPKDYSKTNNESWNHTYQYNNSDNNS</sequence>
<comment type="caution">
    <text evidence="2">The sequence shown here is derived from an EMBL/GenBank/DDBJ whole genome shotgun (WGS) entry which is preliminary data.</text>
</comment>
<dbReference type="SUPFAM" id="SSF56436">
    <property type="entry name" value="C-type lectin-like"/>
    <property type="match status" value="1"/>
</dbReference>
<gene>
    <name evidence="2" type="ORF">DPMN_154648</name>
</gene>
<accession>A0A9D4J9A7</accession>